<dbReference type="PANTHER" id="PTHR31734:SF138">
    <property type="entry name" value="AUXIN-RESPONSIVE PROTEIN IAA8"/>
    <property type="match status" value="1"/>
</dbReference>
<evidence type="ECO:0000256" key="9">
    <source>
        <dbReference type="SAM" id="MobiDB-lite"/>
    </source>
</evidence>
<reference evidence="11 12" key="1">
    <citation type="journal article" date="2023" name="Hortic Res">
        <title>Pangenome of water caltrop reveals structural variations and asymmetric subgenome divergence after allopolyploidization.</title>
        <authorList>
            <person name="Zhang X."/>
            <person name="Chen Y."/>
            <person name="Wang L."/>
            <person name="Yuan Y."/>
            <person name="Fang M."/>
            <person name="Shi L."/>
            <person name="Lu R."/>
            <person name="Comes H.P."/>
            <person name="Ma Y."/>
            <person name="Chen Y."/>
            <person name="Huang G."/>
            <person name="Zhou Y."/>
            <person name="Zheng Z."/>
            <person name="Qiu Y."/>
        </authorList>
    </citation>
    <scope>NUCLEOTIDE SEQUENCE [LARGE SCALE GENOMIC DNA]</scope>
    <source>
        <strain evidence="11">F231</strain>
    </source>
</reference>
<dbReference type="Gene3D" id="3.10.20.90">
    <property type="entry name" value="Phosphatidylinositol 3-kinase Catalytic Subunit, Chain A, domain 1"/>
    <property type="match status" value="1"/>
</dbReference>
<comment type="caution">
    <text evidence="11">The sequence shown here is derived from an EMBL/GenBank/DDBJ whole genome shotgun (WGS) entry which is preliminary data.</text>
</comment>
<keyword evidence="7 8" id="KW-0927">Auxin signaling pathway</keyword>
<dbReference type="InterPro" id="IPR053793">
    <property type="entry name" value="PB1-like"/>
</dbReference>
<proteinExistence type="inferred from homology"/>
<dbReference type="Proteomes" id="UP001346149">
    <property type="component" value="Unassembled WGS sequence"/>
</dbReference>
<dbReference type="InterPro" id="IPR003311">
    <property type="entry name" value="AUX_IAA"/>
</dbReference>
<evidence type="ECO:0000256" key="3">
    <source>
        <dbReference type="ARBA" id="ARBA00022491"/>
    </source>
</evidence>
<keyword evidence="12" id="KW-1185">Reference proteome</keyword>
<dbReference type="AlphaFoldDB" id="A0AAN7KNC3"/>
<dbReference type="FunFam" id="3.10.20.90:FF:000078">
    <property type="entry name" value="Auxin-responsive protein"/>
    <property type="match status" value="1"/>
</dbReference>
<accession>A0AAN7KNC3</accession>
<keyword evidence="6 8" id="KW-0539">Nucleus</keyword>
<dbReference type="EMBL" id="JAXQNO010000020">
    <property type="protein sequence ID" value="KAK4772753.1"/>
    <property type="molecule type" value="Genomic_DNA"/>
</dbReference>
<dbReference type="GO" id="GO:0005634">
    <property type="term" value="C:nucleus"/>
    <property type="evidence" value="ECO:0007669"/>
    <property type="project" value="UniProtKB-SubCell"/>
</dbReference>
<dbReference type="PANTHER" id="PTHR31734">
    <property type="entry name" value="AUXIN-RESPONSIVE PROTEIN IAA17"/>
    <property type="match status" value="1"/>
</dbReference>
<name>A0AAN7KNC3_TRANT</name>
<evidence type="ECO:0000256" key="5">
    <source>
        <dbReference type="ARBA" id="ARBA00023163"/>
    </source>
</evidence>
<feature type="region of interest" description="Disordered" evidence="9">
    <location>
        <begin position="77"/>
        <end position="97"/>
    </location>
</feature>
<keyword evidence="5 8" id="KW-0804">Transcription</keyword>
<comment type="subcellular location">
    <subcellularLocation>
        <location evidence="1 8">Nucleus</location>
    </subcellularLocation>
</comment>
<evidence type="ECO:0000256" key="4">
    <source>
        <dbReference type="ARBA" id="ARBA00023015"/>
    </source>
</evidence>
<gene>
    <name evidence="11" type="ORF">SAY86_014528</name>
</gene>
<evidence type="ECO:0000313" key="11">
    <source>
        <dbReference type="EMBL" id="KAK4772753.1"/>
    </source>
</evidence>
<evidence type="ECO:0000313" key="12">
    <source>
        <dbReference type="Proteomes" id="UP001346149"/>
    </source>
</evidence>
<dbReference type="Pfam" id="PF02309">
    <property type="entry name" value="AUX_IAA"/>
    <property type="match status" value="1"/>
</dbReference>
<evidence type="ECO:0000256" key="1">
    <source>
        <dbReference type="ARBA" id="ARBA00004123"/>
    </source>
</evidence>
<dbReference type="InterPro" id="IPR033389">
    <property type="entry name" value="AUX/IAA_dom"/>
</dbReference>
<dbReference type="PROSITE" id="PS51745">
    <property type="entry name" value="PB1"/>
    <property type="match status" value="1"/>
</dbReference>
<evidence type="ECO:0000256" key="8">
    <source>
        <dbReference type="RuleBase" id="RU004549"/>
    </source>
</evidence>
<dbReference type="SUPFAM" id="SSF54277">
    <property type="entry name" value="CAD &amp; PB1 domains"/>
    <property type="match status" value="1"/>
</dbReference>
<evidence type="ECO:0000256" key="7">
    <source>
        <dbReference type="ARBA" id="ARBA00023294"/>
    </source>
</evidence>
<comment type="subunit">
    <text evidence="8">Homodimers and heterodimers.</text>
</comment>
<feature type="region of interest" description="Disordered" evidence="9">
    <location>
        <begin position="156"/>
        <end position="187"/>
    </location>
</feature>
<keyword evidence="4 8" id="KW-0805">Transcription regulation</keyword>
<evidence type="ECO:0000256" key="6">
    <source>
        <dbReference type="ARBA" id="ARBA00023242"/>
    </source>
</evidence>
<protein>
    <recommendedName>
        <fullName evidence="8">Auxin-responsive protein</fullName>
    </recommendedName>
</protein>
<organism evidence="11 12">
    <name type="scientific">Trapa natans</name>
    <name type="common">Water chestnut</name>
    <dbReference type="NCBI Taxonomy" id="22666"/>
    <lineage>
        <taxon>Eukaryota</taxon>
        <taxon>Viridiplantae</taxon>
        <taxon>Streptophyta</taxon>
        <taxon>Embryophyta</taxon>
        <taxon>Tracheophyta</taxon>
        <taxon>Spermatophyta</taxon>
        <taxon>Magnoliopsida</taxon>
        <taxon>eudicotyledons</taxon>
        <taxon>Gunneridae</taxon>
        <taxon>Pentapetalae</taxon>
        <taxon>rosids</taxon>
        <taxon>malvids</taxon>
        <taxon>Myrtales</taxon>
        <taxon>Lythraceae</taxon>
        <taxon>Trapa</taxon>
    </lineage>
</organism>
<dbReference type="GO" id="GO:0009734">
    <property type="term" value="P:auxin-activated signaling pathway"/>
    <property type="evidence" value="ECO:0007669"/>
    <property type="project" value="UniProtKB-UniRule"/>
</dbReference>
<evidence type="ECO:0000259" key="10">
    <source>
        <dbReference type="PROSITE" id="PS51745"/>
    </source>
</evidence>
<dbReference type="GO" id="GO:0006355">
    <property type="term" value="P:regulation of DNA-templated transcription"/>
    <property type="evidence" value="ECO:0007669"/>
    <property type="project" value="InterPro"/>
</dbReference>
<keyword evidence="3 8" id="KW-0678">Repressor</keyword>
<evidence type="ECO:0000256" key="2">
    <source>
        <dbReference type="ARBA" id="ARBA00006728"/>
    </source>
</evidence>
<sequence>MSLPLLGVEGGTSDVTKVTGSFSLKESPDGLSLGLKERNYLGLSSDSSSVDSSVVSGQLDPEAQANKFNTKATELRLGLPGSQSPERELDEKPLFPLLPSKDGIKNAVSGNKRGFSDAIDSFSDEKWMFHRPDEGKQLLGQGKFPNNAAINVMTASRHSGPQQPGKEVPSKPLLERSNGINLSGGANNAPAAKAQVIGWPPVRSFRKNTLAAASKGNDEVDGKPGPSPLFVKVIMDGAPYLRKVDLRNYYKYCELSVALEKMFSGFTLGQCGANGTSGREMMSESKLKDLLHGSDYVLTYEDKDGDWMLVGDVPWEMFIETCKKLKIMKSSDAIGLAILVKLAPKGCFHHIYGTRDGNLLFLPLPAFLFNPALRKPYCIDSIASHDILAC</sequence>
<comment type="function">
    <text evidence="8">Aux/IAA proteins are short-lived transcriptional factors that function as repressors of early auxin response genes at low auxin concentrations.</text>
</comment>
<comment type="similarity">
    <text evidence="2 8">Belongs to the Aux/IAA family.</text>
</comment>
<feature type="domain" description="PB1" evidence="10">
    <location>
        <begin position="228"/>
        <end position="330"/>
    </location>
</feature>